<feature type="region of interest" description="Disordered" evidence="1">
    <location>
        <begin position="38"/>
        <end position="99"/>
    </location>
</feature>
<dbReference type="PROSITE" id="PS51257">
    <property type="entry name" value="PROKAR_LIPOPROTEIN"/>
    <property type="match status" value="1"/>
</dbReference>
<organism evidence="3">
    <name type="scientific">Iconisemion striatum</name>
    <dbReference type="NCBI Taxonomy" id="60296"/>
    <lineage>
        <taxon>Eukaryota</taxon>
        <taxon>Metazoa</taxon>
        <taxon>Chordata</taxon>
        <taxon>Craniata</taxon>
        <taxon>Vertebrata</taxon>
        <taxon>Euteleostomi</taxon>
        <taxon>Actinopterygii</taxon>
        <taxon>Neopterygii</taxon>
        <taxon>Teleostei</taxon>
        <taxon>Neoteleostei</taxon>
        <taxon>Acanthomorphata</taxon>
        <taxon>Ovalentaria</taxon>
        <taxon>Atherinomorphae</taxon>
        <taxon>Cyprinodontiformes</taxon>
        <taxon>Nothobranchiidae</taxon>
        <taxon>Iconisemion</taxon>
    </lineage>
</organism>
<reference evidence="3" key="2">
    <citation type="submission" date="2016-06" db="EMBL/GenBank/DDBJ databases">
        <title>The genome of a short-lived fish provides insights into sex chromosome evolution and the genetic control of aging.</title>
        <authorList>
            <person name="Reichwald K."/>
            <person name="Felder M."/>
            <person name="Petzold A."/>
            <person name="Koch P."/>
            <person name="Groth M."/>
            <person name="Platzer M."/>
        </authorList>
    </citation>
    <scope>NUCLEOTIDE SEQUENCE</scope>
    <source>
        <tissue evidence="3">Brain</tissue>
    </source>
</reference>
<feature type="chain" id="PRO_5015054680" evidence="2">
    <location>
        <begin position="20"/>
        <end position="148"/>
    </location>
</feature>
<evidence type="ECO:0000313" key="3">
    <source>
        <dbReference type="EMBL" id="SBP18213.1"/>
    </source>
</evidence>
<dbReference type="AlphaFoldDB" id="A0A1A7XJP0"/>
<dbReference type="EMBL" id="HADW01016813">
    <property type="protein sequence ID" value="SBP18213.1"/>
    <property type="molecule type" value="Transcribed_RNA"/>
</dbReference>
<protein>
    <submittedName>
        <fullName evidence="3">Uncharacterized protein</fullName>
    </submittedName>
</protein>
<feature type="signal peptide" evidence="2">
    <location>
        <begin position="1"/>
        <end position="19"/>
    </location>
</feature>
<reference evidence="3" key="1">
    <citation type="submission" date="2016-05" db="EMBL/GenBank/DDBJ databases">
        <authorList>
            <person name="Lavstsen T."/>
            <person name="Jespersen J.S."/>
        </authorList>
    </citation>
    <scope>NUCLEOTIDE SEQUENCE</scope>
    <source>
        <tissue evidence="3">Brain</tissue>
    </source>
</reference>
<accession>A0A1A7XJP0</accession>
<dbReference type="EMBL" id="HADX01011939">
    <property type="protein sequence ID" value="SBP34171.1"/>
    <property type="molecule type" value="Transcribed_RNA"/>
</dbReference>
<sequence>MSPATRFLSLPLLLIVQSPAPLPLSFLTNAASSCPAPRQLQHHSFEHSDPPSPSSAPLSTFYYNLELQHPESSAGAQPDAGHSPPGQLSGPSPVEAQRCSVRDDAVPVCTLPPVAAGDASALEVMEEQRCCSSGEDQQQNSETLITLM</sequence>
<evidence type="ECO:0000256" key="1">
    <source>
        <dbReference type="SAM" id="MobiDB-lite"/>
    </source>
</evidence>
<proteinExistence type="predicted"/>
<name>A0A1A7XJP0_9TELE</name>
<keyword evidence="2" id="KW-0732">Signal</keyword>
<evidence type="ECO:0000256" key="2">
    <source>
        <dbReference type="SAM" id="SignalP"/>
    </source>
</evidence>
<gene>
    <name evidence="3" type="primary">Nfu_g_1_000963</name>
</gene>